<feature type="region of interest" description="Disordered" evidence="1">
    <location>
        <begin position="511"/>
        <end position="549"/>
    </location>
</feature>
<gene>
    <name evidence="2" type="ORF">Ccl03g_33350</name>
    <name evidence="3" type="ORF">FOC47_27130</name>
</gene>
<organism evidence="2 4">
    <name type="scientific">Enterocloster clostridioformis</name>
    <dbReference type="NCBI Taxonomy" id="1531"/>
    <lineage>
        <taxon>Bacteria</taxon>
        <taxon>Bacillati</taxon>
        <taxon>Bacillota</taxon>
        <taxon>Clostridia</taxon>
        <taxon>Lachnospirales</taxon>
        <taxon>Lachnospiraceae</taxon>
        <taxon>Enterocloster</taxon>
    </lineage>
</organism>
<evidence type="ECO:0000313" key="2">
    <source>
        <dbReference type="EMBL" id="GEA37622.1"/>
    </source>
</evidence>
<reference evidence="3 5" key="2">
    <citation type="submission" date="2019-11" db="EMBL/GenBank/DDBJ databases">
        <title>FDA dAtabase for Regulatory Grade micrObial Sequences (FDA-ARGOS): Supporting development and validation of Infectious Disease Dx tests.</title>
        <authorList>
            <person name="Turner S."/>
            <person name="Byrd R."/>
            <person name="Tallon L."/>
            <person name="Sadzewicz L."/>
            <person name="Vavikolanu K."/>
            <person name="Mehta A."/>
            <person name="Aluvathingal J."/>
            <person name="Nadendla S."/>
            <person name="Myers T."/>
            <person name="Yan Y."/>
            <person name="Sichtig H."/>
        </authorList>
    </citation>
    <scope>NUCLEOTIDE SEQUENCE [LARGE SCALE GENOMIC DNA]</scope>
    <source>
        <strain evidence="3 5">FDAARGOS_739</strain>
    </source>
</reference>
<feature type="compositionally biased region" description="Basic and acidic residues" evidence="1">
    <location>
        <begin position="534"/>
        <end position="549"/>
    </location>
</feature>
<feature type="compositionally biased region" description="Polar residues" evidence="1">
    <location>
        <begin position="512"/>
        <end position="522"/>
    </location>
</feature>
<dbReference type="Proteomes" id="UP000501069">
    <property type="component" value="Chromosome"/>
</dbReference>
<protein>
    <submittedName>
        <fullName evidence="2">Uncharacterized protein</fullName>
    </submittedName>
</protein>
<sequence>MPNKKEVVLSSSDTQGQEEDFSVTFASKENTDGNETVILTSEDIAKEWMSKALQSFDPSNGQYSVYLKEQPFGDDSVTLDDIKLLSKNAQSDITKILKINALVRQEINGDDIIGKVYETMVTNLNSDIRISFDNLPSKPTKKYKDKAESLIKQFHRETNINTILSSSIPTVYVEGNCIKYLRSKNGHYVIDSFPLGVAIVSDYKYNGINYVLIDIRELTNRLQKTTIKGRKNRPLFFKNITEEIKANYPDEVYQAYINKEHYAILDIRRTGLNRFCSMNRKYGLSAVFKALKPNIMLDTFDKSDAITAKAKAKKIIHQVIRKETMGQDYSKKGFEEMAYAHENLAAAWKNPTVLYTSPPCVEKIVYVEPKVETTNIATINQYRSRVTSALGISFLNTDGNQTVSTANISIKQLMKTINKITEQEEIILSRWYSLILEENGIPQEYCPTPHILDTELLEFEMRKDLSELLFSKFNCSYTTAYELVGLNAKDEADRLVTEKELGYDEIFLVHPTSYNSSGNSKDSGGRPSGSDNLQKQDYDTDYNKTRVKS</sequence>
<dbReference type="EMBL" id="BJLB01000001">
    <property type="protein sequence ID" value="GEA37622.1"/>
    <property type="molecule type" value="Genomic_DNA"/>
</dbReference>
<accession>A0A829VUR6</accession>
<name>A0A829VUR6_9FIRM</name>
<dbReference type="GeneID" id="57964880"/>
<evidence type="ECO:0000313" key="3">
    <source>
        <dbReference type="EMBL" id="QIX93894.1"/>
    </source>
</evidence>
<evidence type="ECO:0000313" key="4">
    <source>
        <dbReference type="Proteomes" id="UP000315200"/>
    </source>
</evidence>
<evidence type="ECO:0000256" key="1">
    <source>
        <dbReference type="SAM" id="MobiDB-lite"/>
    </source>
</evidence>
<dbReference type="EMBL" id="CP050964">
    <property type="protein sequence ID" value="QIX93894.1"/>
    <property type="molecule type" value="Genomic_DNA"/>
</dbReference>
<reference evidence="2 4" key="1">
    <citation type="submission" date="2019-06" db="EMBL/GenBank/DDBJ databases">
        <title>Draft genome sequence of [Clostridium] clostridioforme NBRC 113352.</title>
        <authorList>
            <person name="Miura T."/>
            <person name="Furukawa M."/>
            <person name="Shimamura M."/>
            <person name="Ohyama Y."/>
            <person name="Yamazoe A."/>
            <person name="Kawasaki H."/>
        </authorList>
    </citation>
    <scope>NUCLEOTIDE SEQUENCE [LARGE SCALE GENOMIC DNA]</scope>
    <source>
        <strain evidence="2 4">NBRC 113352</strain>
    </source>
</reference>
<dbReference type="AlphaFoldDB" id="A0A829VUR6"/>
<evidence type="ECO:0000313" key="5">
    <source>
        <dbReference type="Proteomes" id="UP000501069"/>
    </source>
</evidence>
<dbReference type="RefSeq" id="WP_002588836.1">
    <property type="nucleotide sequence ID" value="NZ_BJLB01000001.1"/>
</dbReference>
<proteinExistence type="predicted"/>
<dbReference type="Proteomes" id="UP000315200">
    <property type="component" value="Unassembled WGS sequence"/>
</dbReference>